<name>A0A7G9SR90_9GAMM</name>
<protein>
    <submittedName>
        <fullName evidence="1">Uncharacterized protein</fullName>
    </submittedName>
</protein>
<keyword evidence="2" id="KW-1185">Reference proteome</keyword>
<proteinExistence type="predicted"/>
<evidence type="ECO:0000313" key="2">
    <source>
        <dbReference type="Proteomes" id="UP000515804"/>
    </source>
</evidence>
<gene>
    <name evidence="1" type="ORF">H9L16_01625</name>
</gene>
<reference evidence="1 2" key="1">
    <citation type="submission" date="2020-08" db="EMBL/GenBank/DDBJ databases">
        <title>Genome sequence of Thermomonas carbonis KCTC 42013T.</title>
        <authorList>
            <person name="Hyun D.-W."/>
            <person name="Bae J.-W."/>
        </authorList>
    </citation>
    <scope>NUCLEOTIDE SEQUENCE [LARGE SCALE GENOMIC DNA]</scope>
    <source>
        <strain evidence="1 2">KCTC 42013</strain>
    </source>
</reference>
<dbReference type="KEGG" id="tcn:H9L16_01625"/>
<dbReference type="EMBL" id="CP060719">
    <property type="protein sequence ID" value="QNN70365.1"/>
    <property type="molecule type" value="Genomic_DNA"/>
</dbReference>
<evidence type="ECO:0000313" key="1">
    <source>
        <dbReference type="EMBL" id="QNN70365.1"/>
    </source>
</evidence>
<organism evidence="1 2">
    <name type="scientific">Thermomonas carbonis</name>
    <dbReference type="NCBI Taxonomy" id="1463158"/>
    <lineage>
        <taxon>Bacteria</taxon>
        <taxon>Pseudomonadati</taxon>
        <taxon>Pseudomonadota</taxon>
        <taxon>Gammaproteobacteria</taxon>
        <taxon>Lysobacterales</taxon>
        <taxon>Lysobacteraceae</taxon>
        <taxon>Thermomonas</taxon>
    </lineage>
</organism>
<dbReference type="RefSeq" id="WP_187552881.1">
    <property type="nucleotide sequence ID" value="NZ_BMZL01000001.1"/>
</dbReference>
<dbReference type="Proteomes" id="UP000515804">
    <property type="component" value="Chromosome"/>
</dbReference>
<sequence length="68" mass="7469">MSVHPTYFLPIQDVDKATEIRIKAFAVLDLLQSVDASDPNLSDDTLPGISLLLKGMVADLETIATRQR</sequence>
<dbReference type="AlphaFoldDB" id="A0A7G9SR90"/>
<accession>A0A7G9SR90</accession>